<dbReference type="GO" id="GO:0005975">
    <property type="term" value="P:carbohydrate metabolic process"/>
    <property type="evidence" value="ECO:0007669"/>
    <property type="project" value="InterPro"/>
</dbReference>
<dbReference type="GO" id="GO:0008107">
    <property type="term" value="F:galactoside 2-alpha-L-fucosyltransferase activity"/>
    <property type="evidence" value="ECO:0007669"/>
    <property type="project" value="InterPro"/>
</dbReference>
<dbReference type="PANTHER" id="PTHR11927:SF9">
    <property type="entry name" value="L-FUCOSYLTRANSFERASE"/>
    <property type="match status" value="1"/>
</dbReference>
<accession>A0A8B8EFY7</accession>
<keyword evidence="3" id="KW-0325">Glycoprotein</keyword>
<keyword evidence="3" id="KW-0333">Golgi apparatus</keyword>
<dbReference type="Proteomes" id="UP000694844">
    <property type="component" value="Chromosome 5"/>
</dbReference>
<evidence type="ECO:0000256" key="2">
    <source>
        <dbReference type="ARBA" id="ARBA00022679"/>
    </source>
</evidence>
<dbReference type="PANTHER" id="PTHR11927">
    <property type="entry name" value="GALACTOSIDE 2-L-FUCOSYLTRANSFERASE"/>
    <property type="match status" value="1"/>
</dbReference>
<evidence type="ECO:0000313" key="4">
    <source>
        <dbReference type="Proteomes" id="UP000694844"/>
    </source>
</evidence>
<evidence type="ECO:0000256" key="3">
    <source>
        <dbReference type="RuleBase" id="RU363129"/>
    </source>
</evidence>
<dbReference type="OrthoDB" id="3226at2759"/>
<comment type="pathway">
    <text evidence="3">Protein modification; protein glycosylation.</text>
</comment>
<keyword evidence="3" id="KW-0812">Transmembrane</keyword>
<feature type="transmembrane region" description="Helical" evidence="3">
    <location>
        <begin position="21"/>
        <end position="41"/>
    </location>
</feature>
<name>A0A8B8EFY7_CRAVI</name>
<evidence type="ECO:0000313" key="5">
    <source>
        <dbReference type="RefSeq" id="XP_022338995.1"/>
    </source>
</evidence>
<reference evidence="5" key="1">
    <citation type="submission" date="2025-08" db="UniProtKB">
        <authorList>
            <consortium name="RefSeq"/>
        </authorList>
    </citation>
    <scope>IDENTIFICATION</scope>
    <source>
        <tissue evidence="5">Whole sample</tissue>
    </source>
</reference>
<dbReference type="AlphaFoldDB" id="A0A8B8EFY7"/>
<dbReference type="RefSeq" id="XP_022338995.1">
    <property type="nucleotide sequence ID" value="XM_022483287.1"/>
</dbReference>
<keyword evidence="4" id="KW-1185">Reference proteome</keyword>
<keyword evidence="1 3" id="KW-0328">Glycosyltransferase</keyword>
<gene>
    <name evidence="5" type="primary">LOC111134347</name>
</gene>
<dbReference type="CDD" id="cd11301">
    <property type="entry name" value="Fut1_Fut2_like"/>
    <property type="match status" value="1"/>
</dbReference>
<sequence>MGKTICSSSFRMQDFLRKSTICLCIVFMFGAAFVMVEFFSVTSFTSGRFLTALTRSELDTGREHISEIKNTVKENKTTTKITTRKTPTHYASVNFEGRLGNQIFEFASLFGIARQNNLIPIIPANSLLRRIFKVSVGNTNPQIKLTKKYYEKKGCVFEPPLMSVGESENLWVKGYLQSWKYFQHAEKELRAMYTFQDSIAQKAKSTFQATIASKKNKITAKTVFVAIHVRRGDMKNNLNYVKYGYTTADMSYISKAMNTFRKDFPDILFVVGSDDLKWCKENIKDDDVVFIPPGSAPEMDIAILTNCNHTIVTVGSYGWWTAWLVNGKTIYYKGFPTPKSQLAALFNAEDYYLPEWIPM</sequence>
<dbReference type="Pfam" id="PF01531">
    <property type="entry name" value="Glyco_transf_11"/>
    <property type="match status" value="1"/>
</dbReference>
<comment type="similarity">
    <text evidence="3">Belongs to the glycosyltransferase 11 family.</text>
</comment>
<dbReference type="UniPathway" id="UPA00378"/>
<evidence type="ECO:0000256" key="1">
    <source>
        <dbReference type="ARBA" id="ARBA00022676"/>
    </source>
</evidence>
<keyword evidence="3" id="KW-1133">Transmembrane helix</keyword>
<protein>
    <recommendedName>
        <fullName evidence="3">L-Fucosyltransferase</fullName>
        <ecNumber evidence="3">2.4.1.-</ecNumber>
    </recommendedName>
</protein>
<dbReference type="EC" id="2.4.1.-" evidence="3"/>
<dbReference type="GO" id="GO:0032580">
    <property type="term" value="C:Golgi cisterna membrane"/>
    <property type="evidence" value="ECO:0007669"/>
    <property type="project" value="UniProtKB-SubCell"/>
</dbReference>
<dbReference type="InterPro" id="IPR002516">
    <property type="entry name" value="Glyco_trans_11"/>
</dbReference>
<keyword evidence="3" id="KW-0472">Membrane</keyword>
<proteinExistence type="inferred from homology"/>
<comment type="subcellular location">
    <subcellularLocation>
        <location evidence="3">Golgi apparatus</location>
        <location evidence="3">Golgi stack membrane</location>
        <topology evidence="3">Single-pass type II membrane protein</topology>
    </subcellularLocation>
</comment>
<dbReference type="KEGG" id="cvn:111134347"/>
<keyword evidence="2 3" id="KW-0808">Transferase</keyword>
<keyword evidence="3" id="KW-0735">Signal-anchor</keyword>
<organism evidence="4 5">
    <name type="scientific">Crassostrea virginica</name>
    <name type="common">Eastern oyster</name>
    <dbReference type="NCBI Taxonomy" id="6565"/>
    <lineage>
        <taxon>Eukaryota</taxon>
        <taxon>Metazoa</taxon>
        <taxon>Spiralia</taxon>
        <taxon>Lophotrochozoa</taxon>
        <taxon>Mollusca</taxon>
        <taxon>Bivalvia</taxon>
        <taxon>Autobranchia</taxon>
        <taxon>Pteriomorphia</taxon>
        <taxon>Ostreida</taxon>
        <taxon>Ostreoidea</taxon>
        <taxon>Ostreidae</taxon>
        <taxon>Crassostrea</taxon>
    </lineage>
</organism>
<dbReference type="GeneID" id="111134347"/>